<dbReference type="OrthoDB" id="10636890at2759"/>
<evidence type="ECO:0000313" key="4">
    <source>
        <dbReference type="Proteomes" id="UP000594260"/>
    </source>
</evidence>
<evidence type="ECO:0000313" key="3">
    <source>
        <dbReference type="EnsemblMetazoa" id="XP_022643627"/>
    </source>
</evidence>
<dbReference type="Gene3D" id="2.30.30.140">
    <property type="match status" value="1"/>
</dbReference>
<name>A0A7M7M8E6_VARDE</name>
<dbReference type="SUPFAM" id="SSF63748">
    <property type="entry name" value="Tudor/PWWP/MBT"/>
    <property type="match status" value="1"/>
</dbReference>
<sequence>MEVTREGSKAERHTDFATCEAETSDESSLTTRLASRWTELMNNSDSEVGERVLVIHHDSTKLGVQLLRFDVEKLRKLETRLREEAKSMKPYNSEQLTEQAVVAVYVDSAVVRGVVSTVIENEARVHLLDYGITVTLNIDKLRKLPKEFVTELPLYGIRVLIDKNYSIGGPIRGVDNDQSLMNRIVHLVSLVPCSLTTARARIHVIEAEPFEKAPKLFLSNKLKVSTSFINRSLRNSTEVNGGYSVKPGGTANRESFLKVSDSHINDTASDEVLDCVDTNSVVDEDQQAVFEVVENIKMQVIKRELATQPELVEKDKAMDGPSAVTYPNLTTSCKRQSSKESQKVAEQWKKEETGLLTSGSVNKGARKNQREKWEAKAKLVAAEVFAQVKATIPIKETEKSTKSANEEDKTAKSARRNTGVEEMSGNWNTSISQKSIKISSESANPQKTPKKENSTLTKDMMTTKLADEASRSRKGLTDENFVPMNRSNETFCKPKTSMHGMPLHRRDVIMDISVKFLRRTAPCKAIVLSLSLLSDVEKTLKSLKVPPLRLPQFKIAWGTRILIRRPQGLCRATIDWKEPKGAWWHCIFDDLDDPPVHVRLGEILECPSNVLCLPRALLYVHISGAPDLPSIFPKPRQVSKLSVLDFAEVRGSVSNLPMNRVFGFFPEVSQDHEANFKKSEATTSFDGRSLKSSQPITTST</sequence>
<dbReference type="GeneID" id="111242940"/>
<dbReference type="Proteomes" id="UP000594260">
    <property type="component" value="Unplaced"/>
</dbReference>
<feature type="compositionally biased region" description="Polar residues" evidence="1">
    <location>
        <begin position="325"/>
        <end position="335"/>
    </location>
</feature>
<dbReference type="RefSeq" id="XP_022643627.1">
    <property type="nucleotide sequence ID" value="XM_022787892.1"/>
</dbReference>
<organism evidence="3 4">
    <name type="scientific">Varroa destructor</name>
    <name type="common">Honeybee mite</name>
    <dbReference type="NCBI Taxonomy" id="109461"/>
    <lineage>
        <taxon>Eukaryota</taxon>
        <taxon>Metazoa</taxon>
        <taxon>Ecdysozoa</taxon>
        <taxon>Arthropoda</taxon>
        <taxon>Chelicerata</taxon>
        <taxon>Arachnida</taxon>
        <taxon>Acari</taxon>
        <taxon>Parasitiformes</taxon>
        <taxon>Mesostigmata</taxon>
        <taxon>Gamasina</taxon>
        <taxon>Dermanyssoidea</taxon>
        <taxon>Varroidae</taxon>
        <taxon>Varroa</taxon>
    </lineage>
</organism>
<feature type="region of interest" description="Disordered" evidence="1">
    <location>
        <begin position="1"/>
        <end position="24"/>
    </location>
</feature>
<dbReference type="EnsemblMetazoa" id="XM_022787892">
    <property type="protein sequence ID" value="XP_022643627"/>
    <property type="gene ID" value="LOC111242940"/>
</dbReference>
<reference evidence="3" key="1">
    <citation type="submission" date="2021-01" db="UniProtKB">
        <authorList>
            <consortium name="EnsemblMetazoa"/>
        </authorList>
    </citation>
    <scope>IDENTIFICATION</scope>
</reference>
<feature type="domain" description="Tudor" evidence="2">
    <location>
        <begin position="70"/>
        <end position="159"/>
    </location>
</feature>
<proteinExistence type="predicted"/>
<dbReference type="InParanoid" id="A0A7M7M8E6"/>
<feature type="region of interest" description="Disordered" evidence="1">
    <location>
        <begin position="322"/>
        <end position="345"/>
    </location>
</feature>
<keyword evidence="4" id="KW-1185">Reference proteome</keyword>
<feature type="compositionally biased region" description="Low complexity" evidence="1">
    <location>
        <begin position="430"/>
        <end position="442"/>
    </location>
</feature>
<dbReference type="AlphaFoldDB" id="A0A7M7M8E6"/>
<feature type="compositionally biased region" description="Basic and acidic residues" evidence="1">
    <location>
        <begin position="397"/>
        <end position="411"/>
    </location>
</feature>
<protein>
    <recommendedName>
        <fullName evidence="2">Tudor domain-containing protein</fullName>
    </recommendedName>
</protein>
<dbReference type="Pfam" id="PF00567">
    <property type="entry name" value="TUDOR"/>
    <property type="match status" value="1"/>
</dbReference>
<accession>A0A7M7M8E6</accession>
<dbReference type="KEGG" id="vde:111242940"/>
<feature type="region of interest" description="Disordered" evidence="1">
    <location>
        <begin position="397"/>
        <end position="456"/>
    </location>
</feature>
<evidence type="ECO:0000256" key="1">
    <source>
        <dbReference type="SAM" id="MobiDB-lite"/>
    </source>
</evidence>
<evidence type="ECO:0000259" key="2">
    <source>
        <dbReference type="Pfam" id="PF00567"/>
    </source>
</evidence>
<dbReference type="CDD" id="cd20379">
    <property type="entry name" value="Tudor_dTUD-like"/>
    <property type="match status" value="1"/>
</dbReference>
<dbReference type="InterPro" id="IPR002999">
    <property type="entry name" value="Tudor"/>
</dbReference>
<feature type="compositionally biased region" description="Basic and acidic residues" evidence="1">
    <location>
        <begin position="1"/>
        <end position="15"/>
    </location>
</feature>